<keyword evidence="2" id="KW-0732">Signal</keyword>
<dbReference type="Ensembl" id="ENSPMGT00000005759.1">
    <property type="protein sequence ID" value="ENSPMGP00000005430.1"/>
    <property type="gene ID" value="ENSPMGG00000004564.1"/>
</dbReference>
<dbReference type="Gene3D" id="2.60.40.10">
    <property type="entry name" value="Immunoglobulins"/>
    <property type="match status" value="1"/>
</dbReference>
<dbReference type="InterPro" id="IPR015631">
    <property type="entry name" value="CD2/SLAM_rcpt"/>
</dbReference>
<dbReference type="Pfam" id="PF07686">
    <property type="entry name" value="V-set"/>
    <property type="match status" value="1"/>
</dbReference>
<dbReference type="SMART" id="SM00409">
    <property type="entry name" value="IG"/>
    <property type="match status" value="1"/>
</dbReference>
<evidence type="ECO:0000313" key="6">
    <source>
        <dbReference type="Ensembl" id="ENSPMGP00000005430.1"/>
    </source>
</evidence>
<sequence>VDFSLIIVILMTGHNLELHVSNSQIQTGAFFWKFNGSRSIITMYPDKSKYTGSEYKDRVEFLTQNLSLILKNVQLNDTGTYTAVASKDKDTILDTFFVTVEAPVSAVSLSLDSVSFSSDSCNFTASCAAELYNVSRSFTCDTRRCEEPRPQTHGHAFLDLKLSGDWVVCNHSNHVSWTNDTRDYRQMCWSQTGRTQRQSPNPALRPISVKYLNAPLAVLQSGLRCGCSTVFLNSTHLHF</sequence>
<dbReference type="InterPro" id="IPR003599">
    <property type="entry name" value="Ig_sub"/>
</dbReference>
<keyword evidence="7" id="KW-1185">Reference proteome</keyword>
<evidence type="ECO:0000259" key="5">
    <source>
        <dbReference type="SMART" id="SM00409"/>
    </source>
</evidence>
<accession>A0A3B3ZLJ1</accession>
<evidence type="ECO:0000256" key="1">
    <source>
        <dbReference type="ARBA" id="ARBA00004370"/>
    </source>
</evidence>
<evidence type="ECO:0000256" key="3">
    <source>
        <dbReference type="ARBA" id="ARBA00023136"/>
    </source>
</evidence>
<protein>
    <recommendedName>
        <fullName evidence="5">Immunoglobulin domain-containing protein</fullName>
    </recommendedName>
</protein>
<reference evidence="6" key="2">
    <citation type="submission" date="2025-09" db="UniProtKB">
        <authorList>
            <consortium name="Ensembl"/>
        </authorList>
    </citation>
    <scope>IDENTIFICATION</scope>
</reference>
<evidence type="ECO:0000256" key="2">
    <source>
        <dbReference type="ARBA" id="ARBA00022729"/>
    </source>
</evidence>
<name>A0A3B3ZLJ1_9GOBI</name>
<proteinExistence type="predicted"/>
<dbReference type="InterPro" id="IPR013783">
    <property type="entry name" value="Ig-like_fold"/>
</dbReference>
<dbReference type="PANTHER" id="PTHR12080:SF80">
    <property type="entry name" value="IMMUNOGLOBULIN V-SET DOMAIN-CONTAINING PROTEIN"/>
    <property type="match status" value="1"/>
</dbReference>
<evidence type="ECO:0000256" key="4">
    <source>
        <dbReference type="ARBA" id="ARBA00023180"/>
    </source>
</evidence>
<reference evidence="6" key="1">
    <citation type="submission" date="2025-08" db="UniProtKB">
        <authorList>
            <consortium name="Ensembl"/>
        </authorList>
    </citation>
    <scope>IDENTIFICATION</scope>
</reference>
<keyword evidence="3" id="KW-0472">Membrane</keyword>
<dbReference type="Proteomes" id="UP000261520">
    <property type="component" value="Unplaced"/>
</dbReference>
<organism evidence="6 7">
    <name type="scientific">Periophthalmus magnuspinnatus</name>
    <dbReference type="NCBI Taxonomy" id="409849"/>
    <lineage>
        <taxon>Eukaryota</taxon>
        <taxon>Metazoa</taxon>
        <taxon>Chordata</taxon>
        <taxon>Craniata</taxon>
        <taxon>Vertebrata</taxon>
        <taxon>Euteleostomi</taxon>
        <taxon>Actinopterygii</taxon>
        <taxon>Neopterygii</taxon>
        <taxon>Teleostei</taxon>
        <taxon>Neoteleostei</taxon>
        <taxon>Acanthomorphata</taxon>
        <taxon>Gobiaria</taxon>
        <taxon>Gobiiformes</taxon>
        <taxon>Gobioidei</taxon>
        <taxon>Gobiidae</taxon>
        <taxon>Oxudercinae</taxon>
        <taxon>Periophthalmus</taxon>
    </lineage>
</organism>
<dbReference type="PANTHER" id="PTHR12080">
    <property type="entry name" value="SIGNALING LYMPHOCYTIC ACTIVATION MOLECULE"/>
    <property type="match status" value="1"/>
</dbReference>
<dbReference type="InterPro" id="IPR013106">
    <property type="entry name" value="Ig_V-set"/>
</dbReference>
<keyword evidence="4" id="KW-0325">Glycoprotein</keyword>
<dbReference type="AlphaFoldDB" id="A0A3B3ZLJ1"/>
<dbReference type="InterPro" id="IPR036179">
    <property type="entry name" value="Ig-like_dom_sf"/>
</dbReference>
<dbReference type="STRING" id="409849.ENSPMGP00000005430"/>
<dbReference type="GO" id="GO:0016020">
    <property type="term" value="C:membrane"/>
    <property type="evidence" value="ECO:0007669"/>
    <property type="project" value="UniProtKB-SubCell"/>
</dbReference>
<feature type="domain" description="Immunoglobulin" evidence="5">
    <location>
        <begin position="5"/>
        <end position="101"/>
    </location>
</feature>
<dbReference type="SUPFAM" id="SSF48726">
    <property type="entry name" value="Immunoglobulin"/>
    <property type="match status" value="1"/>
</dbReference>
<comment type="subcellular location">
    <subcellularLocation>
        <location evidence="1">Membrane</location>
    </subcellularLocation>
</comment>
<evidence type="ECO:0000313" key="7">
    <source>
        <dbReference type="Proteomes" id="UP000261520"/>
    </source>
</evidence>